<keyword evidence="3" id="KW-1185">Reference proteome</keyword>
<gene>
    <name evidence="2" type="ORF">FPRO_13408</name>
</gene>
<dbReference type="SUPFAM" id="SSF81383">
    <property type="entry name" value="F-box domain"/>
    <property type="match status" value="1"/>
</dbReference>
<organism evidence="2 3">
    <name type="scientific">Fusarium proliferatum (strain ET1)</name>
    <name type="common">Orchid endophyte fungus</name>
    <dbReference type="NCBI Taxonomy" id="1227346"/>
    <lineage>
        <taxon>Eukaryota</taxon>
        <taxon>Fungi</taxon>
        <taxon>Dikarya</taxon>
        <taxon>Ascomycota</taxon>
        <taxon>Pezizomycotina</taxon>
        <taxon>Sordariomycetes</taxon>
        <taxon>Hypocreomycetidae</taxon>
        <taxon>Hypocreales</taxon>
        <taxon>Nectriaceae</taxon>
        <taxon>Fusarium</taxon>
        <taxon>Fusarium fujikuroi species complex</taxon>
    </lineage>
</organism>
<dbReference type="InterPro" id="IPR046676">
    <property type="entry name" value="DUF6546"/>
</dbReference>
<reference evidence="3" key="1">
    <citation type="journal article" date="2016" name="Genome Biol. Evol.">
        <title>Comparative 'omics' of the Fusarium fujikuroi species complex highlights differences in genetic potential and metabolite synthesis.</title>
        <authorList>
            <person name="Niehaus E.-M."/>
            <person name="Muensterkoetter M."/>
            <person name="Proctor R.H."/>
            <person name="Brown D.W."/>
            <person name="Sharon A."/>
            <person name="Idan Y."/>
            <person name="Oren-Young L."/>
            <person name="Sieber C.M."/>
            <person name="Novak O."/>
            <person name="Pencik A."/>
            <person name="Tarkowska D."/>
            <person name="Hromadova K."/>
            <person name="Freeman S."/>
            <person name="Maymon M."/>
            <person name="Elazar M."/>
            <person name="Youssef S.A."/>
            <person name="El-Shabrawy E.S.M."/>
            <person name="Shalaby A.B.A."/>
            <person name="Houterman P."/>
            <person name="Brock N.L."/>
            <person name="Burkhardt I."/>
            <person name="Tsavkelova E.A."/>
            <person name="Dickschat J.S."/>
            <person name="Galuszka P."/>
            <person name="Gueldener U."/>
            <person name="Tudzynski B."/>
        </authorList>
    </citation>
    <scope>NUCLEOTIDE SEQUENCE [LARGE SCALE GENOMIC DNA]</scope>
    <source>
        <strain evidence="3">ET1</strain>
    </source>
</reference>
<dbReference type="Pfam" id="PF20183">
    <property type="entry name" value="DUF6546"/>
    <property type="match status" value="1"/>
</dbReference>
<name>A0A1L7W5W2_FUSPR</name>
<dbReference type="EMBL" id="FJOF01000012">
    <property type="protein sequence ID" value="CZR47741.1"/>
    <property type="molecule type" value="Genomic_DNA"/>
</dbReference>
<dbReference type="AlphaFoldDB" id="A0A1L7W5W2"/>
<evidence type="ECO:0000313" key="2">
    <source>
        <dbReference type="EMBL" id="CZR47741.1"/>
    </source>
</evidence>
<dbReference type="Proteomes" id="UP000183971">
    <property type="component" value="Unassembled WGS sequence"/>
</dbReference>
<evidence type="ECO:0000259" key="1">
    <source>
        <dbReference type="Pfam" id="PF20183"/>
    </source>
</evidence>
<dbReference type="GeneID" id="42058271"/>
<comment type="caution">
    <text evidence="2">The sequence shown here is derived from an EMBL/GenBank/DDBJ whole genome shotgun (WGS) entry which is preliminary data.</text>
</comment>
<evidence type="ECO:0000313" key="3">
    <source>
        <dbReference type="Proteomes" id="UP000183971"/>
    </source>
</evidence>
<accession>A0A1L7W5W2</accession>
<proteinExistence type="predicted"/>
<protein>
    <recommendedName>
        <fullName evidence="1">DUF6546 domain-containing protein</fullName>
    </recommendedName>
</protein>
<feature type="domain" description="DUF6546" evidence="1">
    <location>
        <begin position="300"/>
        <end position="500"/>
    </location>
</feature>
<dbReference type="RefSeq" id="XP_031088274.1">
    <property type="nucleotide sequence ID" value="XM_031222856.1"/>
</dbReference>
<sequence>MQSPSPSKTSWDSLSSEIRLLIFQNLMQDGSTLACLAAVSRAWQTDIERYNFARIRLTPSRLMDFRSIIPRNQATVRYIWFCLELDGYNCTQCAPRNGALKGKEVEVAMTVSDTEHCPITTAFHGLFSTLSGWDQVSELMLDISIYSPSDAQHWFPYLTFMPDNLSDRLHGSGLEPATINQGYHDPPHGWVDGFRHSAPPRAAVNKVFYPIMEEGPFGSEQSEIEWWNQLPSASAVTSILLRQQNRRRWKPTALAHMFACFPRLQEVYYEPWREWDTFQRHTDKEYLYLFESIQHGHYPLKRLVVFENFNQQYPVFMQRFYQGEDLASCDSIRNPSPAVSRTIALTSLPLEHLAASFIIEASHFFDIDPSWEWPNLTSLVLTSRLLKPEEDSTKIGALLQTAAAAALRMPRLETMEIWNGQKGLAALFQYRVNRGSKQAKILWRGTWKYRITTSVLQAWEVVRDLHATWSLDVVQEQVDKAAIRSHGDALHHLMLSGQAIRSVSLQQIRREQKCLEGVETLS</sequence>
<dbReference type="VEuPathDB" id="FungiDB:FPRO_13408"/>
<dbReference type="InterPro" id="IPR036047">
    <property type="entry name" value="F-box-like_dom_sf"/>
</dbReference>